<dbReference type="AlphaFoldDB" id="W4JRE9"/>
<proteinExistence type="predicted"/>
<dbReference type="HOGENOM" id="CLU_2979366_0_0_1"/>
<dbReference type="Proteomes" id="UP000030671">
    <property type="component" value="Unassembled WGS sequence"/>
</dbReference>
<gene>
    <name evidence="1" type="ORF">HETIRDRAFT_162810</name>
</gene>
<dbReference type="InParanoid" id="W4JRE9"/>
<dbReference type="RefSeq" id="XP_009552263.1">
    <property type="nucleotide sequence ID" value="XM_009553968.1"/>
</dbReference>
<name>W4JRE9_HETIT</name>
<organism evidence="1 2">
    <name type="scientific">Heterobasidion irregulare (strain TC 32-1)</name>
    <dbReference type="NCBI Taxonomy" id="747525"/>
    <lineage>
        <taxon>Eukaryota</taxon>
        <taxon>Fungi</taxon>
        <taxon>Dikarya</taxon>
        <taxon>Basidiomycota</taxon>
        <taxon>Agaricomycotina</taxon>
        <taxon>Agaricomycetes</taxon>
        <taxon>Russulales</taxon>
        <taxon>Bondarzewiaceae</taxon>
        <taxon>Heterobasidion</taxon>
        <taxon>Heterobasidion annosum species complex</taxon>
    </lineage>
</organism>
<dbReference type="KEGG" id="hir:HETIRDRAFT_162810"/>
<evidence type="ECO:0000313" key="2">
    <source>
        <dbReference type="Proteomes" id="UP000030671"/>
    </source>
</evidence>
<dbReference type="GeneID" id="20667794"/>
<protein>
    <submittedName>
        <fullName evidence="1">Uncharacterized protein</fullName>
    </submittedName>
</protein>
<sequence>MVLLPRAYEFGTHKDDGFSEKRVVQPTRCLLIKTCLDMISIFRPDQDHGCPRGFLEVT</sequence>
<accession>W4JRE9</accession>
<reference evidence="1 2" key="1">
    <citation type="journal article" date="2012" name="New Phytol.">
        <title>Insight into trade-off between wood decay and parasitism from the genome of a fungal forest pathogen.</title>
        <authorList>
            <person name="Olson A."/>
            <person name="Aerts A."/>
            <person name="Asiegbu F."/>
            <person name="Belbahri L."/>
            <person name="Bouzid O."/>
            <person name="Broberg A."/>
            <person name="Canback B."/>
            <person name="Coutinho P.M."/>
            <person name="Cullen D."/>
            <person name="Dalman K."/>
            <person name="Deflorio G."/>
            <person name="van Diepen L.T."/>
            <person name="Dunand C."/>
            <person name="Duplessis S."/>
            <person name="Durling M."/>
            <person name="Gonthier P."/>
            <person name="Grimwood J."/>
            <person name="Fossdal C.G."/>
            <person name="Hansson D."/>
            <person name="Henrissat B."/>
            <person name="Hietala A."/>
            <person name="Himmelstrand K."/>
            <person name="Hoffmeister D."/>
            <person name="Hogberg N."/>
            <person name="James T.Y."/>
            <person name="Karlsson M."/>
            <person name="Kohler A."/>
            <person name="Kues U."/>
            <person name="Lee Y.H."/>
            <person name="Lin Y.C."/>
            <person name="Lind M."/>
            <person name="Lindquist E."/>
            <person name="Lombard V."/>
            <person name="Lucas S."/>
            <person name="Lunden K."/>
            <person name="Morin E."/>
            <person name="Murat C."/>
            <person name="Park J."/>
            <person name="Raffaello T."/>
            <person name="Rouze P."/>
            <person name="Salamov A."/>
            <person name="Schmutz J."/>
            <person name="Solheim H."/>
            <person name="Stahlberg J."/>
            <person name="Velez H."/>
            <person name="de Vries R.P."/>
            <person name="Wiebenga A."/>
            <person name="Woodward S."/>
            <person name="Yakovlev I."/>
            <person name="Garbelotto M."/>
            <person name="Martin F."/>
            <person name="Grigoriev I.V."/>
            <person name="Stenlid J."/>
        </authorList>
    </citation>
    <scope>NUCLEOTIDE SEQUENCE [LARGE SCALE GENOMIC DNA]</scope>
    <source>
        <strain evidence="1 2">TC 32-1</strain>
    </source>
</reference>
<dbReference type="EMBL" id="KI925465">
    <property type="protein sequence ID" value="ETW76039.1"/>
    <property type="molecule type" value="Genomic_DNA"/>
</dbReference>
<evidence type="ECO:0000313" key="1">
    <source>
        <dbReference type="EMBL" id="ETW76039.1"/>
    </source>
</evidence>
<keyword evidence="2" id="KW-1185">Reference proteome</keyword>